<organism evidence="7 8">
    <name type="scientific">Eremothecium sinecaudum</name>
    <dbReference type="NCBI Taxonomy" id="45286"/>
    <lineage>
        <taxon>Eukaryota</taxon>
        <taxon>Fungi</taxon>
        <taxon>Dikarya</taxon>
        <taxon>Ascomycota</taxon>
        <taxon>Saccharomycotina</taxon>
        <taxon>Saccharomycetes</taxon>
        <taxon>Saccharomycetales</taxon>
        <taxon>Saccharomycetaceae</taxon>
        <taxon>Eremothecium</taxon>
    </lineage>
</organism>
<feature type="compositionally biased region" description="Polar residues" evidence="5">
    <location>
        <begin position="1223"/>
        <end position="1241"/>
    </location>
</feature>
<feature type="region of interest" description="Disordered" evidence="5">
    <location>
        <begin position="634"/>
        <end position="662"/>
    </location>
</feature>
<dbReference type="Pfam" id="PF00610">
    <property type="entry name" value="DEP"/>
    <property type="match status" value="1"/>
</dbReference>
<dbReference type="PROSITE" id="PS50186">
    <property type="entry name" value="DEP"/>
    <property type="match status" value="1"/>
</dbReference>
<feature type="compositionally biased region" description="Polar residues" evidence="5">
    <location>
        <begin position="23"/>
        <end position="46"/>
    </location>
</feature>
<feature type="region of interest" description="Disordered" evidence="5">
    <location>
        <begin position="20"/>
        <end position="46"/>
    </location>
</feature>
<dbReference type="GO" id="GO:0010508">
    <property type="term" value="P:positive regulation of autophagy"/>
    <property type="evidence" value="ECO:0007669"/>
    <property type="project" value="TreeGrafter"/>
</dbReference>
<feature type="compositionally biased region" description="Low complexity" evidence="5">
    <location>
        <begin position="1242"/>
        <end position="1255"/>
    </location>
</feature>
<dbReference type="Gene3D" id="1.10.10.10">
    <property type="entry name" value="Winged helix-like DNA-binding domain superfamily/Winged helix DNA-binding domain"/>
    <property type="match status" value="1"/>
</dbReference>
<evidence type="ECO:0000256" key="3">
    <source>
        <dbReference type="ARBA" id="ARBA00018529"/>
    </source>
</evidence>
<dbReference type="SMART" id="SM00049">
    <property type="entry name" value="DEP"/>
    <property type="match status" value="1"/>
</dbReference>
<dbReference type="PANTHER" id="PTHR13179">
    <property type="entry name" value="DEP DOMAIN CONTAINING PROTEIN 5"/>
    <property type="match status" value="1"/>
</dbReference>
<dbReference type="Proteomes" id="UP000243052">
    <property type="component" value="Chromosome v"/>
</dbReference>
<dbReference type="InterPro" id="IPR045838">
    <property type="entry name" value="DEPDC5_CTD"/>
</dbReference>
<comment type="subcellular location">
    <subcellularLocation>
        <location evidence="1">Vacuole membrane</location>
        <topology evidence="1">Peripheral membrane protein</topology>
    </subcellularLocation>
</comment>
<feature type="domain" description="DEP" evidence="6">
    <location>
        <begin position="1135"/>
        <end position="1210"/>
    </location>
</feature>
<evidence type="ECO:0000313" key="8">
    <source>
        <dbReference type="Proteomes" id="UP000243052"/>
    </source>
</evidence>
<reference evidence="7 8" key="1">
    <citation type="submission" date="2016-01" db="EMBL/GenBank/DDBJ databases">
        <title>Genome sequence of the yeast Holleya sinecauda.</title>
        <authorList>
            <person name="Dietrich F.S."/>
        </authorList>
    </citation>
    <scope>NUCLEOTIDE SEQUENCE [LARGE SCALE GENOMIC DNA]</scope>
    <source>
        <strain evidence="7 8">ATCC 58844</strain>
    </source>
</reference>
<feature type="compositionally biased region" description="Basic and acidic residues" evidence="5">
    <location>
        <begin position="1257"/>
        <end position="1271"/>
    </location>
</feature>
<feature type="region of interest" description="Disordered" evidence="5">
    <location>
        <begin position="1219"/>
        <end position="1271"/>
    </location>
</feature>
<protein>
    <recommendedName>
        <fullName evidence="3">Vacuolar membrane-associated protein IML1</fullName>
    </recommendedName>
    <alternativeName>
        <fullName evidence="4">Vacuolar membrane-associated protein iml1</fullName>
    </alternativeName>
</protein>
<dbReference type="GO" id="GO:1904262">
    <property type="term" value="P:negative regulation of TORC1 signaling"/>
    <property type="evidence" value="ECO:0007669"/>
    <property type="project" value="TreeGrafter"/>
</dbReference>
<feature type="region of interest" description="Disordered" evidence="5">
    <location>
        <begin position="691"/>
        <end position="769"/>
    </location>
</feature>
<dbReference type="PANTHER" id="PTHR13179:SF8">
    <property type="entry name" value="GATOR COMPLEX PROTEIN DEPDC5"/>
    <property type="match status" value="1"/>
</dbReference>
<dbReference type="GO" id="GO:0005774">
    <property type="term" value="C:vacuolar membrane"/>
    <property type="evidence" value="ECO:0007669"/>
    <property type="project" value="UniProtKB-SubCell"/>
</dbReference>
<dbReference type="InterPro" id="IPR036388">
    <property type="entry name" value="WH-like_DNA-bd_sf"/>
</dbReference>
<dbReference type="GO" id="GO:0035556">
    <property type="term" value="P:intracellular signal transduction"/>
    <property type="evidence" value="ECO:0007669"/>
    <property type="project" value="InterPro"/>
</dbReference>
<dbReference type="OrthoDB" id="39497at2759"/>
<name>A0A0X8HT30_9SACH</name>
<evidence type="ECO:0000256" key="4">
    <source>
        <dbReference type="ARBA" id="ARBA00021881"/>
    </source>
</evidence>
<evidence type="ECO:0000313" key="7">
    <source>
        <dbReference type="EMBL" id="AMD20965.1"/>
    </source>
</evidence>
<dbReference type="CDD" id="cd04449">
    <property type="entry name" value="DEP_DEPDC5-like"/>
    <property type="match status" value="1"/>
</dbReference>
<comment type="similarity">
    <text evidence="2">Belongs to the IML1 family.</text>
</comment>
<dbReference type="STRING" id="45286.A0A0X8HT30"/>
<dbReference type="Pfam" id="PF19418">
    <property type="entry name" value="DEPDC5_CTD"/>
    <property type="match status" value="1"/>
</dbReference>
<dbReference type="InterPro" id="IPR027244">
    <property type="entry name" value="IML1"/>
</dbReference>
<dbReference type="SUPFAM" id="SSF46785">
    <property type="entry name" value="Winged helix' DNA-binding domain"/>
    <property type="match status" value="1"/>
</dbReference>
<proteinExistence type="inferred from homology"/>
<feature type="compositionally biased region" description="Polar residues" evidence="5">
    <location>
        <begin position="702"/>
        <end position="721"/>
    </location>
</feature>
<keyword evidence="8" id="KW-1185">Reference proteome</keyword>
<dbReference type="GO" id="GO:1990130">
    <property type="term" value="C:GATOR1 complex"/>
    <property type="evidence" value="ECO:0007669"/>
    <property type="project" value="TreeGrafter"/>
</dbReference>
<feature type="compositionally biased region" description="Basic and acidic residues" evidence="5">
    <location>
        <begin position="756"/>
        <end position="769"/>
    </location>
</feature>
<dbReference type="Pfam" id="PF12257">
    <property type="entry name" value="IML1"/>
    <property type="match status" value="1"/>
</dbReference>
<dbReference type="RefSeq" id="XP_017987961.1">
    <property type="nucleotide sequence ID" value="XM_018132758.1"/>
</dbReference>
<evidence type="ECO:0000256" key="1">
    <source>
        <dbReference type="ARBA" id="ARBA00004148"/>
    </source>
</evidence>
<dbReference type="InterPro" id="IPR000591">
    <property type="entry name" value="DEP_dom"/>
</dbReference>
<accession>A0A0X8HT30</accession>
<sequence length="1527" mass="174097">MQPNAPQFPNLRLSSLRALNSNKGSNSDANTESITAPSKDGSSISKQGKNLAIEKNTLTVGCSDGTKVPFGRRFQMDTSGLKSIGRDKQEELENDIRTAIKSLDISQYKKKSHQLDLLFHNALYPEDCDVLIDVNQIPGAREGDLAELRTYRGPPTAKDKKIYFKIKDFGLEARRRLSGGQISLPTGQLQKLLDLPSRSTVWVKLKCKNDHQADLVELHIKDCYVNRGDMWCLSSSLIDSCVFIEQRLAFMNSIRANVRGIYRNGKKVVSGYIGNNTRVVFRSESAKLIFLIQITDEMWHFESNGEKTFHKVVNSLFPKIFKKCKEIGTHHIITIVFCASVHDGNESFRNLPPGVRLKDTKDYYRVVVDQVNILHWSEIMTIVRKEFMRITNELRTYLNEDGISVIRGGFSPVIKSNILEALNFATTLLTDPFKQADLRHTATHVIIISPGSGLYDVDYELLKVTCKKLLSLEMVADLICLARAPLHIVPLFRYLDNDGKLHHTAPTWLNVTFWNNNPRSLEWQPRCKIYDVQMMGRTEKRVDEQIAIDYLTPISGTHSLTSFMAAYDKQVFDQSHCMMIPTEMNNPSSSEGNLKGHKAIGSKPINETPSIMWNPPRSSKPLVEAANVQGVVVSLHQPGNNSTTFEDGGTDSSSSASSPDANESLALTTLKSMRNASQGLTKRIVSRFISDIKTKRRRRMPSGSSEQNPRMETLGSPSDSGTYDLHSPNPTQMLYLKSHSAHDSLTGSSHNNSSNLDRRQPKIDESVKRKAKNIVRDENTFLSQCLIEIENPSVPVSGEIANMLISERWRDIYPRFVAKKYSKWRSFTTPAELPVTTTHFPSLSDFESNFIFRNHSVSLNIDREKYGQTTFHLLRDLIYTRLIAGFQICTSELVRKIEASVNTEVDVPEIAMSISRDNYMNVLYYMIIDKEIHRISCGYNGTIDVQRYLRKSEAKDNHTTSKYNPLIKTRYEDRYRELQVDPITVFRDSLWWNQIDQVLAGYDDSMMDTNKIGFRSKFVILPADIPPNTFSSTINGRKETLTPEEIRLEGLRKLISSISKSKLRSNAEKNFASSRNEEILPEVHFYTGSIYDYIEDHAEILCNLEEDASSPIIMEGGKFNKDVELSRLAYEMQLGERPLKLTNRKWHFKNHATCFVGLEMVNWLIENFSDIENRDDAVLYGQKLLTDKLFHHVENRHGFLDGHYFYQIYPQYSNIETDKYPNNDISTTTEPELGNKSSTNASSKLLVSNSSNSPSIRKADSTIENREDKDSKESISAPAVLISTAVELNLDLAGNSDKLETCIVHYDRVHNPDHCFHIRLEWLTATPKLIDNLVTNWSRLCERYGLRLVEVPWHELCNIPSLNLSHSFVETTLAIDPWTEPEFRDEKLFSYQKYYYHVYLLESCGFLLDNRASRILHKDKQPYTFIYSWGKASFKYAQFIHYTGAYMAEIRENGGLFLAPNNSYISRVATGNVVGSLRAYPKFAIDSERIMLDFNKTCKSYDDLHKVFSEARTKWQEHSAGISLDAV</sequence>
<dbReference type="InterPro" id="IPR048255">
    <property type="entry name" value="IML1_N"/>
</dbReference>
<dbReference type="GeneID" id="28724237"/>
<dbReference type="InterPro" id="IPR036390">
    <property type="entry name" value="WH_DNA-bd_sf"/>
</dbReference>
<feature type="compositionally biased region" description="Polar residues" evidence="5">
    <location>
        <begin position="743"/>
        <end position="755"/>
    </location>
</feature>
<dbReference type="EMBL" id="CP014245">
    <property type="protein sequence ID" value="AMD20965.1"/>
    <property type="molecule type" value="Genomic_DNA"/>
</dbReference>
<gene>
    <name evidence="7" type="ORF">AW171_hschr52894</name>
</gene>
<dbReference type="GO" id="GO:0005096">
    <property type="term" value="F:GTPase activator activity"/>
    <property type="evidence" value="ECO:0007669"/>
    <property type="project" value="InterPro"/>
</dbReference>
<evidence type="ECO:0000259" key="6">
    <source>
        <dbReference type="PROSITE" id="PS50186"/>
    </source>
</evidence>
<evidence type="ECO:0000256" key="2">
    <source>
        <dbReference type="ARBA" id="ARBA00005643"/>
    </source>
</evidence>
<evidence type="ECO:0000256" key="5">
    <source>
        <dbReference type="SAM" id="MobiDB-lite"/>
    </source>
</evidence>